<comment type="caution">
    <text evidence="8">The sequence shown here is derived from an EMBL/GenBank/DDBJ whole genome shotgun (WGS) entry which is preliminary data.</text>
</comment>
<evidence type="ECO:0000256" key="6">
    <source>
        <dbReference type="SAM" id="MobiDB-lite"/>
    </source>
</evidence>
<evidence type="ECO:0000313" key="8">
    <source>
        <dbReference type="EMBL" id="CAH3180934.1"/>
    </source>
</evidence>
<dbReference type="EMBL" id="CALNXK010000287">
    <property type="protein sequence ID" value="CAH3180934.1"/>
    <property type="molecule type" value="Genomic_DNA"/>
</dbReference>
<feature type="domain" description="HECT" evidence="7">
    <location>
        <begin position="249"/>
        <end position="335"/>
    </location>
</feature>
<protein>
    <recommendedName>
        <fullName evidence="2">HECT-type E3 ubiquitin transferase</fullName>
        <ecNumber evidence="2">2.3.2.26</ecNumber>
    </recommendedName>
</protein>
<dbReference type="InterPro" id="IPR000569">
    <property type="entry name" value="HECT_dom"/>
</dbReference>
<feature type="region of interest" description="Disordered" evidence="6">
    <location>
        <begin position="189"/>
        <end position="213"/>
    </location>
</feature>
<feature type="region of interest" description="Disordered" evidence="6">
    <location>
        <begin position="151"/>
        <end position="173"/>
    </location>
</feature>
<evidence type="ECO:0000256" key="5">
    <source>
        <dbReference type="PROSITE-ProRule" id="PRU00104"/>
    </source>
</evidence>
<evidence type="ECO:0000256" key="4">
    <source>
        <dbReference type="ARBA" id="ARBA00022786"/>
    </source>
</evidence>
<dbReference type="EC" id="2.3.2.26" evidence="2"/>
<name>A0ABN8RSA6_9CNID</name>
<reference evidence="8 9" key="1">
    <citation type="submission" date="2022-05" db="EMBL/GenBank/DDBJ databases">
        <authorList>
            <consortium name="Genoscope - CEA"/>
            <person name="William W."/>
        </authorList>
    </citation>
    <scope>NUCLEOTIDE SEQUENCE [LARGE SCALE GENOMIC DNA]</scope>
</reference>
<dbReference type="Proteomes" id="UP001159405">
    <property type="component" value="Unassembled WGS sequence"/>
</dbReference>
<keyword evidence="4 5" id="KW-0833">Ubl conjugation pathway</keyword>
<evidence type="ECO:0000256" key="2">
    <source>
        <dbReference type="ARBA" id="ARBA00012485"/>
    </source>
</evidence>
<keyword evidence="9" id="KW-1185">Reference proteome</keyword>
<dbReference type="InterPro" id="IPR044611">
    <property type="entry name" value="E3A/B/C-like"/>
</dbReference>
<comment type="catalytic activity">
    <reaction evidence="1">
        <text>S-ubiquitinyl-[E2 ubiquitin-conjugating enzyme]-L-cysteine + [acceptor protein]-L-lysine = [E2 ubiquitin-conjugating enzyme]-L-cysteine + N(6)-ubiquitinyl-[acceptor protein]-L-lysine.</text>
        <dbReference type="EC" id="2.3.2.26"/>
    </reaction>
</comment>
<sequence>MFFKTAICLPPVKKILEPIPIPRGEQRAHLQEAGLVGKVCLNSTWKAHEVESEIGSLFAPSFGLYKDDPFPFVYLSTMPGTKKLCIPKTSSSFVWDAGEVLSVCSRDSLYIMAKMEPLRSLKRNCSMGLSDEEDEDSSLMQPVFTDWQTLAEPEPSTTSPAADPPQSLRSSRVVNTSYMSLVDEEIDLISDDEEDSGTSDAKDTADTSSTHNNTATLPEILQELQGQLNREHSSHINVRRSAIWSDTCRQMSRKKFSPGNNISVKFADNVGTSEGAVDVGGPKREFLRLAVRSANSDSGVFIGPEGCRMLYPNSLAREKDAYRLVGLILAWSVVHGGPGGKFLCPTLYDSCMGQT</sequence>
<keyword evidence="3" id="KW-0808">Transferase</keyword>
<dbReference type="InterPro" id="IPR035983">
    <property type="entry name" value="Hect_E3_ubiquitin_ligase"/>
</dbReference>
<dbReference type="SUPFAM" id="SSF56204">
    <property type="entry name" value="Hect, E3 ligase catalytic domain"/>
    <property type="match status" value="1"/>
</dbReference>
<accession>A0ABN8RSA6</accession>
<evidence type="ECO:0000256" key="1">
    <source>
        <dbReference type="ARBA" id="ARBA00000885"/>
    </source>
</evidence>
<dbReference type="PROSITE" id="PS50237">
    <property type="entry name" value="HECT"/>
    <property type="match status" value="1"/>
</dbReference>
<evidence type="ECO:0000256" key="3">
    <source>
        <dbReference type="ARBA" id="ARBA00022679"/>
    </source>
</evidence>
<comment type="caution">
    <text evidence="5">Lacks conserved residue(s) required for the propagation of feature annotation.</text>
</comment>
<organism evidence="8 9">
    <name type="scientific">Porites lobata</name>
    <dbReference type="NCBI Taxonomy" id="104759"/>
    <lineage>
        <taxon>Eukaryota</taxon>
        <taxon>Metazoa</taxon>
        <taxon>Cnidaria</taxon>
        <taxon>Anthozoa</taxon>
        <taxon>Hexacorallia</taxon>
        <taxon>Scleractinia</taxon>
        <taxon>Fungiina</taxon>
        <taxon>Poritidae</taxon>
        <taxon>Porites</taxon>
    </lineage>
</organism>
<evidence type="ECO:0000313" key="9">
    <source>
        <dbReference type="Proteomes" id="UP001159405"/>
    </source>
</evidence>
<proteinExistence type="predicted"/>
<gene>
    <name evidence="8" type="ORF">PLOB_00024014</name>
</gene>
<evidence type="ECO:0000259" key="7">
    <source>
        <dbReference type="PROSITE" id="PS50237"/>
    </source>
</evidence>
<dbReference type="Gene3D" id="3.90.1750.10">
    <property type="entry name" value="Hect, E3 ligase catalytic domains"/>
    <property type="match status" value="1"/>
</dbReference>
<dbReference type="PANTHER" id="PTHR45700">
    <property type="entry name" value="UBIQUITIN-PROTEIN LIGASE E3C"/>
    <property type="match status" value="1"/>
</dbReference>